<feature type="region of interest" description="Disordered" evidence="1">
    <location>
        <begin position="308"/>
        <end position="339"/>
    </location>
</feature>
<comment type="caution">
    <text evidence="2">The sequence shown here is derived from an EMBL/GenBank/DDBJ whole genome shotgun (WGS) entry which is preliminary data.</text>
</comment>
<gene>
    <name evidence="2" type="ORF">K7B10_14360</name>
</gene>
<dbReference type="Proteomes" id="UP001520654">
    <property type="component" value="Unassembled WGS sequence"/>
</dbReference>
<accession>A0ABS8E4W4</accession>
<organism evidence="2 3">
    <name type="scientific">Streptomyces flavotricini</name>
    <dbReference type="NCBI Taxonomy" id="66888"/>
    <lineage>
        <taxon>Bacteria</taxon>
        <taxon>Bacillati</taxon>
        <taxon>Actinomycetota</taxon>
        <taxon>Actinomycetes</taxon>
        <taxon>Kitasatosporales</taxon>
        <taxon>Streptomycetaceae</taxon>
        <taxon>Streptomyces</taxon>
    </lineage>
</organism>
<feature type="compositionally biased region" description="Low complexity" evidence="1">
    <location>
        <begin position="320"/>
        <end position="339"/>
    </location>
</feature>
<reference evidence="2 3" key="1">
    <citation type="submission" date="2021-08" db="EMBL/GenBank/DDBJ databases">
        <title>Genomic Architecture of Streptomyces flavotricini NGL1 and Streptomyces erythrochromogenes HMS4 With Differential Plant Beneficial attributes and laccase production capabilities.</title>
        <authorList>
            <person name="Salwan R."/>
            <person name="Kaur R."/>
            <person name="Sharma V."/>
        </authorList>
    </citation>
    <scope>NUCLEOTIDE SEQUENCE [LARGE SCALE GENOMIC DNA]</scope>
    <source>
        <strain evidence="2 3">NGL1</strain>
    </source>
</reference>
<keyword evidence="3" id="KW-1185">Reference proteome</keyword>
<name>A0ABS8E4W4_9ACTN</name>
<dbReference type="RefSeq" id="WP_229336466.1">
    <property type="nucleotide sequence ID" value="NZ_JAINUL010000001.1"/>
</dbReference>
<proteinExistence type="predicted"/>
<evidence type="ECO:0000313" key="3">
    <source>
        <dbReference type="Proteomes" id="UP001520654"/>
    </source>
</evidence>
<evidence type="ECO:0000313" key="2">
    <source>
        <dbReference type="EMBL" id="MCC0095944.1"/>
    </source>
</evidence>
<sequence>MRVLKSFQQEEVSDAVMAKFAMVAPVLEATLYSVAMDRVRRLGGYPAWTLQDLAREFREGFGDAGICFELAVHEAIANRNSLIWPLASEVLEGFCGISGGANSILFGPEKEGRIPILESIQDSLTDDSRVYVGNRGQPPKLKRYIPQIFRAFHRHEDRNTLPRSINGLWKADLFIGNPSVDRWVGTTVKVKPGALESAQGLRVGIYPKANEADVPRRDEKLNLIRLPLPYDSAFMELYYKSFYLVRAFLKSDARVPPPVQLPDAEDRFIVKELESRRQFPILDVLSVIREMAQQSLLHSESIATLRPTASLSQEDGLTDSPETGIGSESISISPAAITD</sequence>
<evidence type="ECO:0000256" key="1">
    <source>
        <dbReference type="SAM" id="MobiDB-lite"/>
    </source>
</evidence>
<protein>
    <submittedName>
        <fullName evidence="2">Uncharacterized protein</fullName>
    </submittedName>
</protein>
<dbReference type="EMBL" id="JAINUL010000001">
    <property type="protein sequence ID" value="MCC0095944.1"/>
    <property type="molecule type" value="Genomic_DNA"/>
</dbReference>